<dbReference type="AlphaFoldDB" id="A0A0D7AXY3"/>
<sequence length="91" mass="10470">SKKEPRLARKLRGFFEMPLDILYEILSSLMPLDLLRFSRASKTLRSLILNNSSVTVWHRAFANAQFYVEEFSTLTEVSEPRLASLLYEGGC</sequence>
<keyword evidence="3" id="KW-1185">Reference proteome</keyword>
<dbReference type="EMBL" id="KN880753">
    <property type="protein sequence ID" value="KIY62734.1"/>
    <property type="molecule type" value="Genomic_DNA"/>
</dbReference>
<feature type="non-terminal residue" evidence="2">
    <location>
        <position position="91"/>
    </location>
</feature>
<organism evidence="2 3">
    <name type="scientific">Cylindrobasidium torrendii FP15055 ss-10</name>
    <dbReference type="NCBI Taxonomy" id="1314674"/>
    <lineage>
        <taxon>Eukaryota</taxon>
        <taxon>Fungi</taxon>
        <taxon>Dikarya</taxon>
        <taxon>Basidiomycota</taxon>
        <taxon>Agaricomycotina</taxon>
        <taxon>Agaricomycetes</taxon>
        <taxon>Agaricomycetidae</taxon>
        <taxon>Agaricales</taxon>
        <taxon>Marasmiineae</taxon>
        <taxon>Physalacriaceae</taxon>
        <taxon>Cylindrobasidium</taxon>
    </lineage>
</organism>
<evidence type="ECO:0000313" key="2">
    <source>
        <dbReference type="EMBL" id="KIY62734.1"/>
    </source>
</evidence>
<dbReference type="Gene3D" id="1.20.1280.50">
    <property type="match status" value="1"/>
</dbReference>
<evidence type="ECO:0000259" key="1">
    <source>
        <dbReference type="PROSITE" id="PS50181"/>
    </source>
</evidence>
<feature type="domain" description="F-box" evidence="1">
    <location>
        <begin position="11"/>
        <end position="60"/>
    </location>
</feature>
<dbReference type="CDD" id="cd09917">
    <property type="entry name" value="F-box_SF"/>
    <property type="match status" value="1"/>
</dbReference>
<dbReference type="Pfam" id="PF00646">
    <property type="entry name" value="F-box"/>
    <property type="match status" value="1"/>
</dbReference>
<dbReference type="SMART" id="SM00256">
    <property type="entry name" value="FBOX"/>
    <property type="match status" value="1"/>
</dbReference>
<dbReference type="OrthoDB" id="2322499at2759"/>
<accession>A0A0D7AXY3</accession>
<dbReference type="PROSITE" id="PS50181">
    <property type="entry name" value="FBOX"/>
    <property type="match status" value="1"/>
</dbReference>
<proteinExistence type="predicted"/>
<protein>
    <recommendedName>
        <fullName evidence="1">F-box domain-containing protein</fullName>
    </recommendedName>
</protein>
<feature type="non-terminal residue" evidence="2">
    <location>
        <position position="1"/>
    </location>
</feature>
<dbReference type="InterPro" id="IPR036047">
    <property type="entry name" value="F-box-like_dom_sf"/>
</dbReference>
<dbReference type="InterPro" id="IPR001810">
    <property type="entry name" value="F-box_dom"/>
</dbReference>
<name>A0A0D7AXY3_9AGAR</name>
<reference evidence="2 3" key="1">
    <citation type="journal article" date="2015" name="Fungal Genet. Biol.">
        <title>Evolution of novel wood decay mechanisms in Agaricales revealed by the genome sequences of Fistulina hepatica and Cylindrobasidium torrendii.</title>
        <authorList>
            <person name="Floudas D."/>
            <person name="Held B.W."/>
            <person name="Riley R."/>
            <person name="Nagy L.G."/>
            <person name="Koehler G."/>
            <person name="Ransdell A.S."/>
            <person name="Younus H."/>
            <person name="Chow J."/>
            <person name="Chiniquy J."/>
            <person name="Lipzen A."/>
            <person name="Tritt A."/>
            <person name="Sun H."/>
            <person name="Haridas S."/>
            <person name="LaButti K."/>
            <person name="Ohm R.A."/>
            <person name="Kues U."/>
            <person name="Blanchette R.A."/>
            <person name="Grigoriev I.V."/>
            <person name="Minto R.E."/>
            <person name="Hibbett D.S."/>
        </authorList>
    </citation>
    <scope>NUCLEOTIDE SEQUENCE [LARGE SCALE GENOMIC DNA]</scope>
    <source>
        <strain evidence="2 3">FP15055 ss-10</strain>
    </source>
</reference>
<evidence type="ECO:0000313" key="3">
    <source>
        <dbReference type="Proteomes" id="UP000054007"/>
    </source>
</evidence>
<dbReference type="SUPFAM" id="SSF81383">
    <property type="entry name" value="F-box domain"/>
    <property type="match status" value="1"/>
</dbReference>
<gene>
    <name evidence="2" type="ORF">CYLTODRAFT_317671</name>
</gene>
<dbReference type="Proteomes" id="UP000054007">
    <property type="component" value="Unassembled WGS sequence"/>
</dbReference>